<feature type="domain" description="DEAD-box RNA helicase Q" evidence="14">
    <location>
        <begin position="1"/>
        <end position="29"/>
    </location>
</feature>
<dbReference type="Pfam" id="PF00270">
    <property type="entry name" value="DEAD"/>
    <property type="match status" value="1"/>
</dbReference>
<sequence length="401" mass="44503">MTFKQLGLAEPILEALNEQGYENPTPIQAQAIPILLEGKDLLGVAQTGTGKTAAFGIPILHHLYTRQDKTKGKRQIKALIVTPTRELASQIDESLKAYGRHTGLRNTVIFGGVKQHKQVARLKQGVDILVATPGRLLDLLGQGHLTLKHLDFVVLDEADQMLDMGFIHDIKKIIAQLPQKRQSLFFSATMPKSIVELSRKILGQFEQVSIQPQQATAEKVDQAVYFVSKGNKINLLKNLILERPDDSVLVFSRTKHGANKIVKKLDKAEINAAAIHGNRSQPQREAALGGFKDGKIQVLVATDIAARGIDVDELNLVINYDLPNVPETYVHRIGRTGRADASGIALSFCDNEQRPYLKKIEKLIKQKVQVMPPHPLVEEEIEDKNVAKKKSRNKEEGEGNF</sequence>
<dbReference type="SUPFAM" id="SSF52540">
    <property type="entry name" value="P-loop containing nucleoside triphosphate hydrolases"/>
    <property type="match status" value="1"/>
</dbReference>
<dbReference type="InterPro" id="IPR044742">
    <property type="entry name" value="DEAD/DEAH_RhlB"/>
</dbReference>
<dbReference type="GO" id="GO:0005524">
    <property type="term" value="F:ATP binding"/>
    <property type="evidence" value="ECO:0007669"/>
    <property type="project" value="UniProtKB-KW"/>
</dbReference>
<dbReference type="RefSeq" id="WP_101333317.1">
    <property type="nucleotide sequence ID" value="NZ_PJNI01000001.1"/>
</dbReference>
<dbReference type="InterPro" id="IPR014014">
    <property type="entry name" value="RNA_helicase_DEAD_Q_motif"/>
</dbReference>
<organism evidence="15 16">
    <name type="scientific">Brumimicrobium salinarum</name>
    <dbReference type="NCBI Taxonomy" id="2058658"/>
    <lineage>
        <taxon>Bacteria</taxon>
        <taxon>Pseudomonadati</taxon>
        <taxon>Bacteroidota</taxon>
        <taxon>Flavobacteriia</taxon>
        <taxon>Flavobacteriales</taxon>
        <taxon>Crocinitomicaceae</taxon>
        <taxon>Brumimicrobium</taxon>
    </lineage>
</organism>
<dbReference type="InterPro" id="IPR050079">
    <property type="entry name" value="DEAD_box_RNA_helicase"/>
</dbReference>
<feature type="region of interest" description="Disordered" evidence="11">
    <location>
        <begin position="379"/>
        <end position="401"/>
    </location>
</feature>
<evidence type="ECO:0000259" key="12">
    <source>
        <dbReference type="PROSITE" id="PS51192"/>
    </source>
</evidence>
<dbReference type="SMART" id="SM00490">
    <property type="entry name" value="HELICc"/>
    <property type="match status" value="1"/>
</dbReference>
<evidence type="ECO:0000256" key="5">
    <source>
        <dbReference type="ARBA" id="ARBA00022806"/>
    </source>
</evidence>
<dbReference type="PANTHER" id="PTHR47959">
    <property type="entry name" value="ATP-DEPENDENT RNA HELICASE RHLE-RELATED"/>
    <property type="match status" value="1"/>
</dbReference>
<feature type="short sequence motif" description="Q motif" evidence="10">
    <location>
        <begin position="1"/>
        <end position="29"/>
    </location>
</feature>
<evidence type="ECO:0000256" key="6">
    <source>
        <dbReference type="ARBA" id="ARBA00022840"/>
    </source>
</evidence>
<comment type="similarity">
    <text evidence="7">Belongs to the DEAD box helicase family.</text>
</comment>
<gene>
    <name evidence="15" type="ORF">CW751_02220</name>
</gene>
<dbReference type="GO" id="GO:0009266">
    <property type="term" value="P:response to temperature stimulus"/>
    <property type="evidence" value="ECO:0007669"/>
    <property type="project" value="UniProtKB-ARBA"/>
</dbReference>
<feature type="domain" description="Helicase C-terminal" evidence="13">
    <location>
        <begin position="219"/>
        <end position="379"/>
    </location>
</feature>
<dbReference type="OrthoDB" id="9785240at2"/>
<evidence type="ECO:0000256" key="10">
    <source>
        <dbReference type="PROSITE-ProRule" id="PRU00552"/>
    </source>
</evidence>
<dbReference type="InterPro" id="IPR011545">
    <property type="entry name" value="DEAD/DEAH_box_helicase_dom"/>
</dbReference>
<comment type="catalytic activity">
    <reaction evidence="8">
        <text>ATP + H2O = ADP + phosphate + H(+)</text>
        <dbReference type="Rhea" id="RHEA:13065"/>
        <dbReference type="ChEBI" id="CHEBI:15377"/>
        <dbReference type="ChEBI" id="CHEBI:15378"/>
        <dbReference type="ChEBI" id="CHEBI:30616"/>
        <dbReference type="ChEBI" id="CHEBI:43474"/>
        <dbReference type="ChEBI" id="CHEBI:456216"/>
        <dbReference type="EC" id="3.6.4.13"/>
    </reaction>
</comment>
<keyword evidence="4" id="KW-0378">Hydrolase</keyword>
<dbReference type="CDD" id="cd18787">
    <property type="entry name" value="SF2_C_DEAD"/>
    <property type="match status" value="1"/>
</dbReference>
<dbReference type="InterPro" id="IPR001650">
    <property type="entry name" value="Helicase_C-like"/>
</dbReference>
<keyword evidence="2" id="KW-0963">Cytoplasm</keyword>
<evidence type="ECO:0000313" key="16">
    <source>
        <dbReference type="Proteomes" id="UP000236654"/>
    </source>
</evidence>
<dbReference type="PANTHER" id="PTHR47959:SF13">
    <property type="entry name" value="ATP-DEPENDENT RNA HELICASE RHLE"/>
    <property type="match status" value="1"/>
</dbReference>
<keyword evidence="6" id="KW-0067">ATP-binding</keyword>
<dbReference type="PROSITE" id="PS51192">
    <property type="entry name" value="HELICASE_ATP_BIND_1"/>
    <property type="match status" value="1"/>
</dbReference>
<evidence type="ECO:0000256" key="9">
    <source>
        <dbReference type="ARBA" id="ARBA00074363"/>
    </source>
</evidence>
<comment type="caution">
    <text evidence="15">The sequence shown here is derived from an EMBL/GenBank/DDBJ whole genome shotgun (WGS) entry which is preliminary data.</text>
</comment>
<dbReference type="Proteomes" id="UP000236654">
    <property type="component" value="Unassembled WGS sequence"/>
</dbReference>
<evidence type="ECO:0000313" key="15">
    <source>
        <dbReference type="EMBL" id="PKR82172.1"/>
    </source>
</evidence>
<evidence type="ECO:0000256" key="7">
    <source>
        <dbReference type="ARBA" id="ARBA00038437"/>
    </source>
</evidence>
<evidence type="ECO:0000256" key="3">
    <source>
        <dbReference type="ARBA" id="ARBA00022741"/>
    </source>
</evidence>
<dbReference type="EMBL" id="PJNI01000001">
    <property type="protein sequence ID" value="PKR82172.1"/>
    <property type="molecule type" value="Genomic_DNA"/>
</dbReference>
<dbReference type="AlphaFoldDB" id="A0A2I0R6F5"/>
<proteinExistence type="inferred from homology"/>
<dbReference type="SMART" id="SM00487">
    <property type="entry name" value="DEXDc"/>
    <property type="match status" value="1"/>
</dbReference>
<dbReference type="InterPro" id="IPR027417">
    <property type="entry name" value="P-loop_NTPase"/>
</dbReference>
<dbReference type="GO" id="GO:0042255">
    <property type="term" value="P:ribosome assembly"/>
    <property type="evidence" value="ECO:0007669"/>
    <property type="project" value="UniProtKB-ARBA"/>
</dbReference>
<evidence type="ECO:0000256" key="2">
    <source>
        <dbReference type="ARBA" id="ARBA00022490"/>
    </source>
</evidence>
<dbReference type="CDD" id="cd00268">
    <property type="entry name" value="DEADc"/>
    <property type="match status" value="1"/>
</dbReference>
<evidence type="ECO:0000256" key="11">
    <source>
        <dbReference type="SAM" id="MobiDB-lite"/>
    </source>
</evidence>
<dbReference type="FunFam" id="3.40.50.300:FF:000108">
    <property type="entry name" value="ATP-dependent RNA helicase RhlE"/>
    <property type="match status" value="1"/>
</dbReference>
<dbReference type="GO" id="GO:0005829">
    <property type="term" value="C:cytosol"/>
    <property type="evidence" value="ECO:0007669"/>
    <property type="project" value="TreeGrafter"/>
</dbReference>
<dbReference type="Gene3D" id="3.40.50.300">
    <property type="entry name" value="P-loop containing nucleotide triphosphate hydrolases"/>
    <property type="match status" value="2"/>
</dbReference>
<evidence type="ECO:0000256" key="1">
    <source>
        <dbReference type="ARBA" id="ARBA00012552"/>
    </source>
</evidence>
<dbReference type="GO" id="GO:0016787">
    <property type="term" value="F:hydrolase activity"/>
    <property type="evidence" value="ECO:0007669"/>
    <property type="project" value="UniProtKB-KW"/>
</dbReference>
<dbReference type="PROSITE" id="PS51194">
    <property type="entry name" value="HELICASE_CTER"/>
    <property type="match status" value="1"/>
</dbReference>
<reference evidence="15 16" key="1">
    <citation type="submission" date="2017-12" db="EMBL/GenBank/DDBJ databases">
        <title>The draft genome sequence of Brumimicrobium saltpan LHR20.</title>
        <authorList>
            <person name="Do Z.-J."/>
            <person name="Luo H.-R."/>
        </authorList>
    </citation>
    <scope>NUCLEOTIDE SEQUENCE [LARGE SCALE GENOMIC DNA]</scope>
    <source>
        <strain evidence="15 16">LHR20</strain>
    </source>
</reference>
<protein>
    <recommendedName>
        <fullName evidence="9">DEAD-box ATP-dependent RNA helicase RhpA</fullName>
        <ecNumber evidence="1">3.6.4.13</ecNumber>
    </recommendedName>
</protein>
<dbReference type="PROSITE" id="PS51195">
    <property type="entry name" value="Q_MOTIF"/>
    <property type="match status" value="1"/>
</dbReference>
<keyword evidence="3" id="KW-0547">Nucleotide-binding</keyword>
<dbReference type="InterPro" id="IPR014001">
    <property type="entry name" value="Helicase_ATP-bd"/>
</dbReference>
<evidence type="ECO:0000256" key="8">
    <source>
        <dbReference type="ARBA" id="ARBA00047984"/>
    </source>
</evidence>
<evidence type="ECO:0000259" key="13">
    <source>
        <dbReference type="PROSITE" id="PS51194"/>
    </source>
</evidence>
<keyword evidence="5 15" id="KW-0347">Helicase</keyword>
<keyword evidence="16" id="KW-1185">Reference proteome</keyword>
<evidence type="ECO:0000259" key="14">
    <source>
        <dbReference type="PROSITE" id="PS51195"/>
    </source>
</evidence>
<name>A0A2I0R6F5_9FLAO</name>
<dbReference type="GO" id="GO:0003724">
    <property type="term" value="F:RNA helicase activity"/>
    <property type="evidence" value="ECO:0007669"/>
    <property type="project" value="UniProtKB-EC"/>
</dbReference>
<dbReference type="EC" id="3.6.4.13" evidence="1"/>
<evidence type="ECO:0000256" key="4">
    <source>
        <dbReference type="ARBA" id="ARBA00022801"/>
    </source>
</evidence>
<dbReference type="Pfam" id="PF00271">
    <property type="entry name" value="Helicase_C"/>
    <property type="match status" value="1"/>
</dbReference>
<dbReference type="GO" id="GO:0003676">
    <property type="term" value="F:nucleic acid binding"/>
    <property type="evidence" value="ECO:0007669"/>
    <property type="project" value="InterPro"/>
</dbReference>
<feature type="domain" description="Helicase ATP-binding" evidence="12">
    <location>
        <begin position="32"/>
        <end position="208"/>
    </location>
</feature>
<accession>A0A2I0R6F5</accession>